<organism evidence="5 6">
    <name type="scientific">Schizopora paradoxa</name>
    <dbReference type="NCBI Taxonomy" id="27342"/>
    <lineage>
        <taxon>Eukaryota</taxon>
        <taxon>Fungi</taxon>
        <taxon>Dikarya</taxon>
        <taxon>Basidiomycota</taxon>
        <taxon>Agaricomycotina</taxon>
        <taxon>Agaricomycetes</taxon>
        <taxon>Hymenochaetales</taxon>
        <taxon>Schizoporaceae</taxon>
        <taxon>Schizopora</taxon>
    </lineage>
</organism>
<dbReference type="OrthoDB" id="4898945at2759"/>
<feature type="signal peptide" evidence="4">
    <location>
        <begin position="1"/>
        <end position="20"/>
    </location>
</feature>
<keyword evidence="4" id="KW-0732">Signal</keyword>
<dbReference type="SUPFAM" id="SSF50685">
    <property type="entry name" value="Barwin-like endoglucanases"/>
    <property type="match status" value="1"/>
</dbReference>
<dbReference type="Pfam" id="PF07249">
    <property type="entry name" value="Cerato-platanin"/>
    <property type="match status" value="1"/>
</dbReference>
<dbReference type="InParanoid" id="A0A0H2RLU2"/>
<protein>
    <submittedName>
        <fullName evidence="5">SnodProt1</fullName>
    </submittedName>
</protein>
<sequence length="138" mass="14170">MKFTVVFSILAAGGLAFGQANTVSFDQTFDNAAGSLNTVSCSNGPNGLENLGFTTFGSLPNFPFIGGAPAVTGFGSAACGTCWALTFNGKTINVLAIDHSTSFNIALEAMNVLTNNQAEFLGRVTVTSKQVDASECGL</sequence>
<evidence type="ECO:0000256" key="3">
    <source>
        <dbReference type="ARBA" id="ARBA00022525"/>
    </source>
</evidence>
<proteinExistence type="inferred from homology"/>
<dbReference type="CDD" id="cd22778">
    <property type="entry name" value="DPBB_CEPL-like"/>
    <property type="match status" value="1"/>
</dbReference>
<dbReference type="InterPro" id="IPR036908">
    <property type="entry name" value="RlpA-like_sf"/>
</dbReference>
<gene>
    <name evidence="5" type="ORF">SCHPADRAFT_929151</name>
</gene>
<dbReference type="STRING" id="27342.A0A0H2RLU2"/>
<dbReference type="GO" id="GO:0005576">
    <property type="term" value="C:extracellular region"/>
    <property type="evidence" value="ECO:0007669"/>
    <property type="project" value="UniProtKB-SubCell"/>
</dbReference>
<evidence type="ECO:0000256" key="4">
    <source>
        <dbReference type="SAM" id="SignalP"/>
    </source>
</evidence>
<name>A0A0H2RLU2_9AGAM</name>
<keyword evidence="6" id="KW-1185">Reference proteome</keyword>
<evidence type="ECO:0000256" key="1">
    <source>
        <dbReference type="ARBA" id="ARBA00004613"/>
    </source>
</evidence>
<evidence type="ECO:0000313" key="5">
    <source>
        <dbReference type="EMBL" id="KLO12557.1"/>
    </source>
</evidence>
<dbReference type="EMBL" id="KQ085975">
    <property type="protein sequence ID" value="KLO12557.1"/>
    <property type="molecule type" value="Genomic_DNA"/>
</dbReference>
<comment type="subcellular location">
    <subcellularLocation>
        <location evidence="1">Secreted</location>
    </subcellularLocation>
</comment>
<evidence type="ECO:0000256" key="2">
    <source>
        <dbReference type="ARBA" id="ARBA00010421"/>
    </source>
</evidence>
<dbReference type="Gene3D" id="2.40.40.10">
    <property type="entry name" value="RlpA-like domain"/>
    <property type="match status" value="1"/>
</dbReference>
<dbReference type="InterPro" id="IPR010829">
    <property type="entry name" value="Cerato-platanin"/>
</dbReference>
<reference evidence="5 6" key="1">
    <citation type="submission" date="2015-04" db="EMBL/GenBank/DDBJ databases">
        <title>Complete genome sequence of Schizopora paradoxa KUC8140, a cosmopolitan wood degrader in East Asia.</title>
        <authorList>
            <consortium name="DOE Joint Genome Institute"/>
            <person name="Min B."/>
            <person name="Park H."/>
            <person name="Jang Y."/>
            <person name="Kim J.-J."/>
            <person name="Kim K.H."/>
            <person name="Pangilinan J."/>
            <person name="Lipzen A."/>
            <person name="Riley R."/>
            <person name="Grigoriev I.V."/>
            <person name="Spatafora J.W."/>
            <person name="Choi I.-G."/>
        </authorList>
    </citation>
    <scope>NUCLEOTIDE SEQUENCE [LARGE SCALE GENOMIC DNA]</scope>
    <source>
        <strain evidence="5 6">KUC8140</strain>
    </source>
</reference>
<dbReference type="AlphaFoldDB" id="A0A0H2RLU2"/>
<keyword evidence="3" id="KW-0964">Secreted</keyword>
<accession>A0A0H2RLU2</accession>
<evidence type="ECO:0000313" key="6">
    <source>
        <dbReference type="Proteomes" id="UP000053477"/>
    </source>
</evidence>
<comment type="similarity">
    <text evidence="2">Belongs to the cerato-platanin family.</text>
</comment>
<feature type="chain" id="PRO_5005201621" evidence="4">
    <location>
        <begin position="21"/>
        <end position="138"/>
    </location>
</feature>
<dbReference type="Proteomes" id="UP000053477">
    <property type="component" value="Unassembled WGS sequence"/>
</dbReference>